<evidence type="ECO:0000256" key="1">
    <source>
        <dbReference type="SAM" id="Coils"/>
    </source>
</evidence>
<name>A0A0F9FDM6_9ZZZZ</name>
<protein>
    <submittedName>
        <fullName evidence="2">Uncharacterized protein</fullName>
    </submittedName>
</protein>
<accession>A0A0F9FDM6</accession>
<organism evidence="2">
    <name type="scientific">marine sediment metagenome</name>
    <dbReference type="NCBI Taxonomy" id="412755"/>
    <lineage>
        <taxon>unclassified sequences</taxon>
        <taxon>metagenomes</taxon>
        <taxon>ecological metagenomes</taxon>
    </lineage>
</organism>
<feature type="non-terminal residue" evidence="2">
    <location>
        <position position="100"/>
    </location>
</feature>
<dbReference type="AlphaFoldDB" id="A0A0F9FDM6"/>
<dbReference type="PROSITE" id="PS51257">
    <property type="entry name" value="PROKAR_LIPOPROTEIN"/>
    <property type="match status" value="1"/>
</dbReference>
<gene>
    <name evidence="2" type="ORF">LCGC14_1964110</name>
</gene>
<reference evidence="2" key="1">
    <citation type="journal article" date="2015" name="Nature">
        <title>Complex archaea that bridge the gap between prokaryotes and eukaryotes.</title>
        <authorList>
            <person name="Spang A."/>
            <person name="Saw J.H."/>
            <person name="Jorgensen S.L."/>
            <person name="Zaremba-Niedzwiedzka K."/>
            <person name="Martijn J."/>
            <person name="Lind A.E."/>
            <person name="van Eijk R."/>
            <person name="Schleper C."/>
            <person name="Guy L."/>
            <person name="Ettema T.J."/>
        </authorList>
    </citation>
    <scope>NUCLEOTIDE SEQUENCE</scope>
</reference>
<sequence length="100" mass="11424">MRFYFQTILTLLLALSLFVGCETTKNIQGRITSTVDSMTSDVDKDLFAQVPENQREGVQKAVFDFLVSSEKVKLAELKEELAIKQKKYANYELDLAKKNK</sequence>
<keyword evidence="1" id="KW-0175">Coiled coil</keyword>
<comment type="caution">
    <text evidence="2">The sequence shown here is derived from an EMBL/GenBank/DDBJ whole genome shotgun (WGS) entry which is preliminary data.</text>
</comment>
<evidence type="ECO:0000313" key="2">
    <source>
        <dbReference type="EMBL" id="KKL84499.1"/>
    </source>
</evidence>
<dbReference type="EMBL" id="LAZR01021679">
    <property type="protein sequence ID" value="KKL84499.1"/>
    <property type="molecule type" value="Genomic_DNA"/>
</dbReference>
<proteinExistence type="predicted"/>
<feature type="coiled-coil region" evidence="1">
    <location>
        <begin position="67"/>
        <end position="94"/>
    </location>
</feature>